<sequence>MEGESEFSLDSVRRVVSPMRFFVLAESLGGVESMINHSATMSHGGMSREERESVGVFDSTLRLSIGIEDEADLTEDLRRGLAAL</sequence>
<dbReference type="GO" id="GO:0003962">
    <property type="term" value="F:cystathionine gamma-synthase activity"/>
    <property type="evidence" value="ECO:0007669"/>
    <property type="project" value="TreeGrafter"/>
</dbReference>
<dbReference type="GO" id="GO:0004123">
    <property type="term" value="F:cystathionine gamma-lyase activity"/>
    <property type="evidence" value="ECO:0007669"/>
    <property type="project" value="TreeGrafter"/>
</dbReference>
<dbReference type="Pfam" id="PF01053">
    <property type="entry name" value="Cys_Met_Meta_PP"/>
    <property type="match status" value="1"/>
</dbReference>
<evidence type="ECO:0000256" key="2">
    <source>
        <dbReference type="ARBA" id="ARBA00022898"/>
    </source>
</evidence>
<accession>A0A0G4HPG9</accession>
<dbReference type="VEuPathDB" id="CryptoDB:Cvel_7751"/>
<dbReference type="GO" id="GO:0030170">
    <property type="term" value="F:pyridoxal phosphate binding"/>
    <property type="evidence" value="ECO:0007669"/>
    <property type="project" value="InterPro"/>
</dbReference>
<comment type="cofactor">
    <cofactor evidence="1 3">
        <name>pyridoxal 5'-phosphate</name>
        <dbReference type="ChEBI" id="CHEBI:597326"/>
    </cofactor>
</comment>
<dbReference type="SUPFAM" id="SSF53383">
    <property type="entry name" value="PLP-dependent transferases"/>
    <property type="match status" value="1"/>
</dbReference>
<name>A0A0G4HPG9_9ALVE</name>
<dbReference type="PANTHER" id="PTHR11808">
    <property type="entry name" value="TRANS-SULFURATION ENZYME FAMILY MEMBER"/>
    <property type="match status" value="1"/>
</dbReference>
<dbReference type="InterPro" id="IPR000277">
    <property type="entry name" value="Cys/Met-Metab_PyrdxlP-dep_enz"/>
</dbReference>
<evidence type="ECO:0000256" key="1">
    <source>
        <dbReference type="ARBA" id="ARBA00001933"/>
    </source>
</evidence>
<organism evidence="4">
    <name type="scientific">Chromera velia CCMP2878</name>
    <dbReference type="NCBI Taxonomy" id="1169474"/>
    <lineage>
        <taxon>Eukaryota</taxon>
        <taxon>Sar</taxon>
        <taxon>Alveolata</taxon>
        <taxon>Colpodellida</taxon>
        <taxon>Chromeraceae</taxon>
        <taxon>Chromera</taxon>
    </lineage>
</organism>
<protein>
    <recommendedName>
        <fullName evidence="5">Cystathionine gamma-synthase</fullName>
    </recommendedName>
</protein>
<evidence type="ECO:0000313" key="4">
    <source>
        <dbReference type="EMBL" id="CEM46058.1"/>
    </source>
</evidence>
<dbReference type="AlphaFoldDB" id="A0A0G4HPG9"/>
<proteinExistence type="inferred from homology"/>
<dbReference type="InterPro" id="IPR015424">
    <property type="entry name" value="PyrdxlP-dep_Trfase"/>
</dbReference>
<reference evidence="4" key="1">
    <citation type="submission" date="2014-11" db="EMBL/GenBank/DDBJ databases">
        <authorList>
            <person name="Otto D Thomas"/>
            <person name="Naeem Raeece"/>
        </authorList>
    </citation>
    <scope>NUCLEOTIDE SEQUENCE</scope>
</reference>
<dbReference type="InterPro" id="IPR015422">
    <property type="entry name" value="PyrdxlP-dep_Trfase_small"/>
</dbReference>
<dbReference type="EMBL" id="CDMZ01003354">
    <property type="protein sequence ID" value="CEM46058.1"/>
    <property type="molecule type" value="Genomic_DNA"/>
</dbReference>
<dbReference type="PANTHER" id="PTHR11808:SF75">
    <property type="entry name" value="CYSTATHIONINE GAMMA-SYNTHASE"/>
    <property type="match status" value="1"/>
</dbReference>
<dbReference type="GO" id="GO:0019343">
    <property type="term" value="P:cysteine biosynthetic process via cystathionine"/>
    <property type="evidence" value="ECO:0007669"/>
    <property type="project" value="TreeGrafter"/>
</dbReference>
<gene>
    <name evidence="4" type="ORF">Cvel_7751</name>
</gene>
<keyword evidence="2 3" id="KW-0663">Pyridoxal phosphate</keyword>
<dbReference type="GO" id="GO:0005737">
    <property type="term" value="C:cytoplasm"/>
    <property type="evidence" value="ECO:0007669"/>
    <property type="project" value="TreeGrafter"/>
</dbReference>
<dbReference type="Gene3D" id="3.90.1150.10">
    <property type="entry name" value="Aspartate Aminotransferase, domain 1"/>
    <property type="match status" value="1"/>
</dbReference>
<evidence type="ECO:0000256" key="3">
    <source>
        <dbReference type="RuleBase" id="RU362118"/>
    </source>
</evidence>
<evidence type="ECO:0008006" key="5">
    <source>
        <dbReference type="Google" id="ProtNLM"/>
    </source>
</evidence>
<dbReference type="GO" id="GO:0019346">
    <property type="term" value="P:transsulfuration"/>
    <property type="evidence" value="ECO:0007669"/>
    <property type="project" value="InterPro"/>
</dbReference>
<comment type="similarity">
    <text evidence="3">Belongs to the trans-sulfuration enzymes family.</text>
</comment>